<reference evidence="5 6" key="1">
    <citation type="journal article" date="2013" name="BMC Genomics">
        <title>The miniature genome of a carnivorous plant Genlisea aurea contains a low number of genes and short non-coding sequences.</title>
        <authorList>
            <person name="Leushkin E.V."/>
            <person name="Sutormin R.A."/>
            <person name="Nabieva E.R."/>
            <person name="Penin A.A."/>
            <person name="Kondrashov A.S."/>
            <person name="Logacheva M.D."/>
        </authorList>
    </citation>
    <scope>NUCLEOTIDE SEQUENCE [LARGE SCALE GENOMIC DNA]</scope>
</reference>
<feature type="region of interest" description="Disordered" evidence="3">
    <location>
        <begin position="116"/>
        <end position="142"/>
    </location>
</feature>
<dbReference type="SUPFAM" id="SSF53756">
    <property type="entry name" value="UDP-Glycosyltransferase/glycogen phosphorylase"/>
    <property type="match status" value="1"/>
</dbReference>
<protein>
    <submittedName>
        <fullName evidence="5">Sucrose-phosphate synthase 1</fullName>
    </submittedName>
</protein>
<keyword evidence="2" id="KW-0808">Transferase</keyword>
<dbReference type="AlphaFoldDB" id="S8BZA2"/>
<keyword evidence="6" id="KW-1185">Reference proteome</keyword>
<evidence type="ECO:0000256" key="3">
    <source>
        <dbReference type="SAM" id="MobiDB-lite"/>
    </source>
</evidence>
<dbReference type="PANTHER" id="PTHR46039">
    <property type="entry name" value="SUCROSE-PHOSPHATE SYNTHASE 3-RELATED"/>
    <property type="match status" value="1"/>
</dbReference>
<dbReference type="InterPro" id="IPR000368">
    <property type="entry name" value="Sucrose_synth_GT-B1"/>
</dbReference>
<dbReference type="Pfam" id="PF00862">
    <property type="entry name" value="GT-B_Sucrose_synth"/>
    <property type="match status" value="1"/>
</dbReference>
<sequence length="562" mass="63856">KNEWLHGYLEAILDVKAGNNGGRRFDPEMKRSSIRKKLEETDMKLLFSPTKYFVEEIVNTFEETDIHRTWIKVGVGRDIQHRDNRLENMCWRVWHIARKKKRIAWDLERRRYEREKGRRDAAEDLSELSEGEKDSNPVTAAAGLSRVNSDTQIWSEEDTPRNLYLVLISIHGLIRGENMELGRDPDTGGQVKYVVELARSLGDMAAVYRVDLITRQISSPEVSSTYGEPVEMLSSPSEDVISGGVYIVRIPCGPPNRYIPKESLWPYIGEFVDGALAHIVHVGKAIGEEINGGKPIRPYVVHGHYADAGEAASLLSGVLNVPMVLTGHSLGRNKLQQLLQQGSLTREDINSTYKIMRRIEAEEAALDAAAVVVTSTRQEVEEQWGLYDGFDVRLERKLRIRRRRGVSNFGRYMPRMVVIPPGIEFTNATAERKGSSDSDTDLKSLIDRRKSSIPPIWSEMMRFFKNPHKPMILALSRPDPKKNVVTLLKAFGESRILQELANMTLILGNRDNIEDMPESSSILLTTILKLVDKYNLYGQVAYPKHHKQNDVPEIYRLAAKTK</sequence>
<feature type="domain" description="Sucrose synthase first GT-B" evidence="4">
    <location>
        <begin position="160"/>
        <end position="392"/>
    </location>
</feature>
<proteinExistence type="predicted"/>
<evidence type="ECO:0000256" key="1">
    <source>
        <dbReference type="ARBA" id="ARBA00022676"/>
    </source>
</evidence>
<accession>S8BZA2</accession>
<dbReference type="PANTHER" id="PTHR46039:SF1">
    <property type="entry name" value="SUCROSE-PHOSPHATE SYNTHASE 4"/>
    <property type="match status" value="1"/>
</dbReference>
<gene>
    <name evidence="5" type="ORF">M569_15046</name>
</gene>
<dbReference type="Proteomes" id="UP000015453">
    <property type="component" value="Unassembled WGS sequence"/>
</dbReference>
<keyword evidence="1" id="KW-0328">Glycosyltransferase</keyword>
<dbReference type="GO" id="GO:0016757">
    <property type="term" value="F:glycosyltransferase activity"/>
    <property type="evidence" value="ECO:0007669"/>
    <property type="project" value="UniProtKB-KW"/>
</dbReference>
<dbReference type="Gene3D" id="3.40.50.2000">
    <property type="entry name" value="Glycogen Phosphorylase B"/>
    <property type="match status" value="2"/>
</dbReference>
<feature type="non-terminal residue" evidence="5">
    <location>
        <position position="562"/>
    </location>
</feature>
<evidence type="ECO:0000256" key="2">
    <source>
        <dbReference type="ARBA" id="ARBA00022679"/>
    </source>
</evidence>
<evidence type="ECO:0000313" key="5">
    <source>
        <dbReference type="EMBL" id="EPS59759.1"/>
    </source>
</evidence>
<dbReference type="EMBL" id="AUSU01008101">
    <property type="protein sequence ID" value="EPS59759.1"/>
    <property type="molecule type" value="Genomic_DNA"/>
</dbReference>
<evidence type="ECO:0000313" key="6">
    <source>
        <dbReference type="Proteomes" id="UP000015453"/>
    </source>
</evidence>
<name>S8BZA2_9LAMI</name>
<dbReference type="OrthoDB" id="512920at2759"/>
<evidence type="ECO:0000259" key="4">
    <source>
        <dbReference type="Pfam" id="PF00862"/>
    </source>
</evidence>
<organism evidence="5 6">
    <name type="scientific">Genlisea aurea</name>
    <dbReference type="NCBI Taxonomy" id="192259"/>
    <lineage>
        <taxon>Eukaryota</taxon>
        <taxon>Viridiplantae</taxon>
        <taxon>Streptophyta</taxon>
        <taxon>Embryophyta</taxon>
        <taxon>Tracheophyta</taxon>
        <taxon>Spermatophyta</taxon>
        <taxon>Magnoliopsida</taxon>
        <taxon>eudicotyledons</taxon>
        <taxon>Gunneridae</taxon>
        <taxon>Pentapetalae</taxon>
        <taxon>asterids</taxon>
        <taxon>lamiids</taxon>
        <taxon>Lamiales</taxon>
        <taxon>Lentibulariaceae</taxon>
        <taxon>Genlisea</taxon>
    </lineage>
</organism>
<dbReference type="InterPro" id="IPR044161">
    <property type="entry name" value="SPS"/>
</dbReference>
<feature type="non-terminal residue" evidence="5">
    <location>
        <position position="1"/>
    </location>
</feature>
<comment type="caution">
    <text evidence="5">The sequence shown here is derived from an EMBL/GenBank/DDBJ whole genome shotgun (WGS) entry which is preliminary data.</text>
</comment>